<organism evidence="1 2">
    <name type="scientific">Dactylonectria estremocensis</name>
    <dbReference type="NCBI Taxonomy" id="1079267"/>
    <lineage>
        <taxon>Eukaryota</taxon>
        <taxon>Fungi</taxon>
        <taxon>Dikarya</taxon>
        <taxon>Ascomycota</taxon>
        <taxon>Pezizomycotina</taxon>
        <taxon>Sordariomycetes</taxon>
        <taxon>Hypocreomycetidae</taxon>
        <taxon>Hypocreales</taxon>
        <taxon>Nectriaceae</taxon>
        <taxon>Dactylonectria</taxon>
    </lineage>
</organism>
<protein>
    <submittedName>
        <fullName evidence="1">Uncharacterized protein</fullName>
    </submittedName>
</protein>
<comment type="caution">
    <text evidence="1">The sequence shown here is derived from an EMBL/GenBank/DDBJ whole genome shotgun (WGS) entry which is preliminary data.</text>
</comment>
<sequence>MLDSIYRLGILYALLSIGTTSYIQWCSSEGKVARRLGIATGHDRGRNGAVESLGAEVQVKWVMFDRVQEQAAPSS</sequence>
<accession>A0A9P9E8H4</accession>
<evidence type="ECO:0000313" key="1">
    <source>
        <dbReference type="EMBL" id="KAH7133315.1"/>
    </source>
</evidence>
<gene>
    <name evidence="1" type="ORF">B0J13DRAFT_562075</name>
</gene>
<evidence type="ECO:0000313" key="2">
    <source>
        <dbReference type="Proteomes" id="UP000717696"/>
    </source>
</evidence>
<dbReference type="EMBL" id="JAGMUU010000018">
    <property type="protein sequence ID" value="KAH7133315.1"/>
    <property type="molecule type" value="Genomic_DNA"/>
</dbReference>
<proteinExistence type="predicted"/>
<dbReference type="Proteomes" id="UP000717696">
    <property type="component" value="Unassembled WGS sequence"/>
</dbReference>
<dbReference type="AlphaFoldDB" id="A0A9P9E8H4"/>
<name>A0A9P9E8H4_9HYPO</name>
<keyword evidence="2" id="KW-1185">Reference proteome</keyword>
<reference evidence="1" key="1">
    <citation type="journal article" date="2021" name="Nat. Commun.">
        <title>Genetic determinants of endophytism in the Arabidopsis root mycobiome.</title>
        <authorList>
            <person name="Mesny F."/>
            <person name="Miyauchi S."/>
            <person name="Thiergart T."/>
            <person name="Pickel B."/>
            <person name="Atanasova L."/>
            <person name="Karlsson M."/>
            <person name="Huettel B."/>
            <person name="Barry K.W."/>
            <person name="Haridas S."/>
            <person name="Chen C."/>
            <person name="Bauer D."/>
            <person name="Andreopoulos W."/>
            <person name="Pangilinan J."/>
            <person name="LaButti K."/>
            <person name="Riley R."/>
            <person name="Lipzen A."/>
            <person name="Clum A."/>
            <person name="Drula E."/>
            <person name="Henrissat B."/>
            <person name="Kohler A."/>
            <person name="Grigoriev I.V."/>
            <person name="Martin F.M."/>
            <person name="Hacquard S."/>
        </authorList>
    </citation>
    <scope>NUCLEOTIDE SEQUENCE</scope>
    <source>
        <strain evidence="1">MPI-CAGE-AT-0021</strain>
    </source>
</reference>